<evidence type="ECO:0000313" key="2">
    <source>
        <dbReference type="Proteomes" id="UP001597041"/>
    </source>
</evidence>
<organism evidence="1 2">
    <name type="scientific">Oceanobacillus locisalsi</name>
    <dbReference type="NCBI Taxonomy" id="546107"/>
    <lineage>
        <taxon>Bacteria</taxon>
        <taxon>Bacillati</taxon>
        <taxon>Bacillota</taxon>
        <taxon>Bacilli</taxon>
        <taxon>Bacillales</taxon>
        <taxon>Bacillaceae</taxon>
        <taxon>Oceanobacillus</taxon>
    </lineage>
</organism>
<dbReference type="Pfam" id="PF10704">
    <property type="entry name" value="DUF2508"/>
    <property type="match status" value="1"/>
</dbReference>
<dbReference type="EMBL" id="JBHTKK010000016">
    <property type="protein sequence ID" value="MFD1066947.1"/>
    <property type="molecule type" value="Genomic_DNA"/>
</dbReference>
<protein>
    <submittedName>
        <fullName evidence="1">YaaL family protein</fullName>
    </submittedName>
</protein>
<comment type="caution">
    <text evidence="1">The sequence shown here is derived from an EMBL/GenBank/DDBJ whole genome shotgun (WGS) entry which is preliminary data.</text>
</comment>
<gene>
    <name evidence="1" type="ORF">ACFQ19_13020</name>
</gene>
<proteinExistence type="predicted"/>
<evidence type="ECO:0000313" key="1">
    <source>
        <dbReference type="EMBL" id="MFD1066947.1"/>
    </source>
</evidence>
<accession>A0ABW3NH82</accession>
<reference evidence="2" key="1">
    <citation type="journal article" date="2019" name="Int. J. Syst. Evol. Microbiol.">
        <title>The Global Catalogue of Microorganisms (GCM) 10K type strain sequencing project: providing services to taxonomists for standard genome sequencing and annotation.</title>
        <authorList>
            <consortium name="The Broad Institute Genomics Platform"/>
            <consortium name="The Broad Institute Genome Sequencing Center for Infectious Disease"/>
            <person name="Wu L."/>
            <person name="Ma J."/>
        </authorList>
    </citation>
    <scope>NUCLEOTIDE SEQUENCE [LARGE SCALE GENOMIC DNA]</scope>
    <source>
        <strain evidence="2">CCUG 56608</strain>
    </source>
</reference>
<sequence>MAKKLRKQDMDQALLNALYQVEDEWRQLQYYAQKSIEPSQNGEREVLLARSKYMMLLKEARIRHVKATRF</sequence>
<dbReference type="RefSeq" id="WP_379592754.1">
    <property type="nucleotide sequence ID" value="NZ_JBHTKK010000016.1"/>
</dbReference>
<name>A0ABW3NH82_9BACI</name>
<dbReference type="InterPro" id="IPR019644">
    <property type="entry name" value="DUF2508"/>
</dbReference>
<keyword evidence="2" id="KW-1185">Reference proteome</keyword>
<dbReference type="Proteomes" id="UP001597041">
    <property type="component" value="Unassembled WGS sequence"/>
</dbReference>